<dbReference type="InterPro" id="IPR002347">
    <property type="entry name" value="SDR_fam"/>
</dbReference>
<dbReference type="Pfam" id="PF13561">
    <property type="entry name" value="adh_short_C2"/>
    <property type="match status" value="1"/>
</dbReference>
<dbReference type="InterPro" id="IPR036291">
    <property type="entry name" value="NAD(P)-bd_dom_sf"/>
</dbReference>
<dbReference type="AlphaFoldDB" id="A0AAV3STG2"/>
<dbReference type="Proteomes" id="UP001501425">
    <property type="component" value="Unassembled WGS sequence"/>
</dbReference>
<dbReference type="FunFam" id="3.40.50.720:FF:000084">
    <property type="entry name" value="Short-chain dehydrogenase reductase"/>
    <property type="match status" value="1"/>
</dbReference>
<dbReference type="InterPro" id="IPR050259">
    <property type="entry name" value="SDR"/>
</dbReference>
<comment type="caution">
    <text evidence="2">The sequence shown here is derived from an EMBL/GenBank/DDBJ whole genome shotgun (WGS) entry which is preliminary data.</text>
</comment>
<protein>
    <submittedName>
        <fullName evidence="2">Glucose 1-dehydrogenase</fullName>
    </submittedName>
    <submittedName>
        <fullName evidence="3">SDR family oxidoreductase</fullName>
        <ecNumber evidence="3">1.-.-.-</ecNumber>
    </submittedName>
</protein>
<reference evidence="2" key="1">
    <citation type="journal article" date="2014" name="Int. J. Syst. Evol. Microbiol.">
        <title>Complete genome sequence of Corynebacterium casei LMG S-19264T (=DSM 44701T), isolated from a smear-ripened cheese.</title>
        <authorList>
            <consortium name="US DOE Joint Genome Institute (JGI-PGF)"/>
            <person name="Walter F."/>
            <person name="Albersmeier A."/>
            <person name="Kalinowski J."/>
            <person name="Ruckert C."/>
        </authorList>
    </citation>
    <scope>NUCLEOTIDE SEQUENCE</scope>
    <source>
        <strain evidence="2">JCM 14265</strain>
    </source>
</reference>
<dbReference type="EMBL" id="JBEDNW010000011">
    <property type="protein sequence ID" value="MEZ3168854.1"/>
    <property type="molecule type" value="Genomic_DNA"/>
</dbReference>
<dbReference type="PANTHER" id="PTHR42879:SF2">
    <property type="entry name" value="3-OXOACYL-[ACYL-CARRIER-PROTEIN] REDUCTASE FABG"/>
    <property type="match status" value="1"/>
</dbReference>
<sequence length="258" mass="28148">MRLEDRTVVITGGASGIGRGTAIEMAKEGADVVVGDVRETPLGADEDETTAEVVRDLGRDAVYCECDVSKEADVRALIETAGEEFGGIDILVNNAAINLRGRVEELSLEDWNTMIGVLLTGPFMGSKFAVPYLRESDQPRIINISSQVAFVAWPGNAAYDTLKGALSHFTRQMAVDLAEYDIRVNAICPGPIRTKNAKEEHRDYEISHRYDEKTLTSFTGEPQDIGRAAVFLASEDARYITGHNLLVDGGWLAGDFYS</sequence>
<dbReference type="Proteomes" id="UP001567571">
    <property type="component" value="Unassembled WGS sequence"/>
</dbReference>
<evidence type="ECO:0000256" key="1">
    <source>
        <dbReference type="ARBA" id="ARBA00006484"/>
    </source>
</evidence>
<evidence type="ECO:0000313" key="4">
    <source>
        <dbReference type="Proteomes" id="UP001501425"/>
    </source>
</evidence>
<evidence type="ECO:0000313" key="5">
    <source>
        <dbReference type="Proteomes" id="UP001567571"/>
    </source>
</evidence>
<proteinExistence type="inferred from homology"/>
<evidence type="ECO:0000313" key="2">
    <source>
        <dbReference type="EMBL" id="GAA0545773.1"/>
    </source>
</evidence>
<dbReference type="EMBL" id="BAAADQ010000012">
    <property type="protein sequence ID" value="GAA0545773.1"/>
    <property type="molecule type" value="Genomic_DNA"/>
</dbReference>
<dbReference type="EC" id="1.-.-.-" evidence="3"/>
<name>A0AAV3STG2_9EURY</name>
<dbReference type="GO" id="GO:0016491">
    <property type="term" value="F:oxidoreductase activity"/>
    <property type="evidence" value="ECO:0007669"/>
    <property type="project" value="UniProtKB-KW"/>
</dbReference>
<reference evidence="2" key="2">
    <citation type="submission" date="2023-12" db="EMBL/GenBank/DDBJ databases">
        <authorList>
            <person name="Sun Q."/>
            <person name="Inoue M."/>
        </authorList>
    </citation>
    <scope>NUCLEOTIDE SEQUENCE</scope>
    <source>
        <strain evidence="2">JCM 14265</strain>
    </source>
</reference>
<evidence type="ECO:0000313" key="3">
    <source>
        <dbReference type="EMBL" id="MEZ3168854.1"/>
    </source>
</evidence>
<dbReference type="SUPFAM" id="SSF51735">
    <property type="entry name" value="NAD(P)-binding Rossmann-fold domains"/>
    <property type="match status" value="1"/>
</dbReference>
<keyword evidence="3" id="KW-0560">Oxidoreductase</keyword>
<reference evidence="3 5" key="3">
    <citation type="submission" date="2024-06" db="EMBL/GenBank/DDBJ databases">
        <title>Halorubrum miltondacostae sp. nov., a potential PHA producer isolated from an inland solar saltern in Rio Maior, Portugal.</title>
        <authorList>
            <person name="Albuquerque L."/>
            <person name="Viver T."/>
            <person name="Barroso C."/>
            <person name="Claudino R."/>
            <person name="Galvan M."/>
            <person name="Simoes G."/>
            <person name="Lobo Da Cunha A."/>
            <person name="Egas C."/>
        </authorList>
    </citation>
    <scope>NUCLEOTIDE SEQUENCE [LARGE SCALE GENOMIC DNA]</scope>
    <source>
        <strain evidence="3 5">DSM 18646</strain>
    </source>
</reference>
<comment type="similarity">
    <text evidence="1">Belongs to the short-chain dehydrogenases/reductases (SDR) family.</text>
</comment>
<dbReference type="PANTHER" id="PTHR42879">
    <property type="entry name" value="3-OXOACYL-(ACYL-CARRIER-PROTEIN) REDUCTASE"/>
    <property type="match status" value="1"/>
</dbReference>
<gene>
    <name evidence="3" type="ORF">ABNG02_16195</name>
    <name evidence="2" type="ORF">GCM10008994_20860</name>
</gene>
<dbReference type="PRINTS" id="PR00080">
    <property type="entry name" value="SDRFAMILY"/>
</dbReference>
<accession>A0AAV3STG2</accession>
<dbReference type="PRINTS" id="PR00081">
    <property type="entry name" value="GDHRDH"/>
</dbReference>
<organism evidence="2 4">
    <name type="scientific">Halorubrum ejinorense</name>
    <dbReference type="NCBI Taxonomy" id="425309"/>
    <lineage>
        <taxon>Archaea</taxon>
        <taxon>Methanobacteriati</taxon>
        <taxon>Methanobacteriota</taxon>
        <taxon>Stenosarchaea group</taxon>
        <taxon>Halobacteria</taxon>
        <taxon>Halobacteriales</taxon>
        <taxon>Haloferacaceae</taxon>
        <taxon>Halorubrum</taxon>
    </lineage>
</organism>
<dbReference type="RefSeq" id="WP_343778871.1">
    <property type="nucleotide sequence ID" value="NZ_BAAADQ010000012.1"/>
</dbReference>
<dbReference type="CDD" id="cd05233">
    <property type="entry name" value="SDR_c"/>
    <property type="match status" value="1"/>
</dbReference>
<dbReference type="Gene3D" id="3.40.50.720">
    <property type="entry name" value="NAD(P)-binding Rossmann-like Domain"/>
    <property type="match status" value="1"/>
</dbReference>
<keyword evidence="5" id="KW-1185">Reference proteome</keyword>
<dbReference type="NCBIfam" id="NF005559">
    <property type="entry name" value="PRK07231.1"/>
    <property type="match status" value="1"/>
</dbReference>